<protein>
    <submittedName>
        <fullName evidence="2">Uncharacterized protein</fullName>
    </submittedName>
</protein>
<reference evidence="2 3" key="1">
    <citation type="submission" date="2024-02" db="EMBL/GenBank/DDBJ databases">
        <title>Chromosome-scale genome assembly of the rough periwinkle Littorina saxatilis.</title>
        <authorList>
            <person name="De Jode A."/>
            <person name="Faria R."/>
            <person name="Formenti G."/>
            <person name="Sims Y."/>
            <person name="Smith T.P."/>
            <person name="Tracey A."/>
            <person name="Wood J.M.D."/>
            <person name="Zagrodzka Z.B."/>
            <person name="Johannesson K."/>
            <person name="Butlin R.K."/>
            <person name="Leder E.H."/>
        </authorList>
    </citation>
    <scope>NUCLEOTIDE SEQUENCE [LARGE SCALE GENOMIC DNA]</scope>
    <source>
        <strain evidence="2">Snail1</strain>
        <tissue evidence="2">Muscle</tissue>
    </source>
</reference>
<feature type="signal peptide" evidence="1">
    <location>
        <begin position="1"/>
        <end position="19"/>
    </location>
</feature>
<sequence>MMILYFPVLLLAMCAATLAEEVPCMTTKANCTQDMSYSALYVINSDYNCCVVGYTMTWSNDQCACNRTSEVIPCNEGPEACPNATISDADGDPVSCCKEGYTKQIFAGSFNGNPITSCSCARGLSGSVAISVVSADGVSANFTNYLGDPEALKETGFMQDVLDSVNSHLEAVNKFINQLFSNF</sequence>
<keyword evidence="3" id="KW-1185">Reference proteome</keyword>
<evidence type="ECO:0000256" key="1">
    <source>
        <dbReference type="SAM" id="SignalP"/>
    </source>
</evidence>
<dbReference type="Proteomes" id="UP001374579">
    <property type="component" value="Unassembled WGS sequence"/>
</dbReference>
<comment type="caution">
    <text evidence="2">The sequence shown here is derived from an EMBL/GenBank/DDBJ whole genome shotgun (WGS) entry which is preliminary data.</text>
</comment>
<gene>
    <name evidence="2" type="ORF">V1264_011010</name>
</gene>
<feature type="chain" id="PRO_5043035745" evidence="1">
    <location>
        <begin position="20"/>
        <end position="183"/>
    </location>
</feature>
<evidence type="ECO:0000313" key="2">
    <source>
        <dbReference type="EMBL" id="KAK7111368.1"/>
    </source>
</evidence>
<dbReference type="AlphaFoldDB" id="A0AAN9BSQ6"/>
<accession>A0AAN9BSQ6</accession>
<proteinExistence type="predicted"/>
<organism evidence="2 3">
    <name type="scientific">Littorina saxatilis</name>
    <dbReference type="NCBI Taxonomy" id="31220"/>
    <lineage>
        <taxon>Eukaryota</taxon>
        <taxon>Metazoa</taxon>
        <taxon>Spiralia</taxon>
        <taxon>Lophotrochozoa</taxon>
        <taxon>Mollusca</taxon>
        <taxon>Gastropoda</taxon>
        <taxon>Caenogastropoda</taxon>
        <taxon>Littorinimorpha</taxon>
        <taxon>Littorinoidea</taxon>
        <taxon>Littorinidae</taxon>
        <taxon>Littorina</taxon>
    </lineage>
</organism>
<keyword evidence="1" id="KW-0732">Signal</keyword>
<evidence type="ECO:0000313" key="3">
    <source>
        <dbReference type="Proteomes" id="UP001374579"/>
    </source>
</evidence>
<name>A0AAN9BSQ6_9CAEN</name>
<dbReference type="EMBL" id="JBAMIC010000002">
    <property type="protein sequence ID" value="KAK7111368.1"/>
    <property type="molecule type" value="Genomic_DNA"/>
</dbReference>